<keyword evidence="2" id="KW-1185">Reference proteome</keyword>
<dbReference type="EMBL" id="SSOC01000004">
    <property type="protein sequence ID" value="THF64792.1"/>
    <property type="molecule type" value="Genomic_DNA"/>
</dbReference>
<protein>
    <submittedName>
        <fullName evidence="1">Uncharacterized protein</fullName>
    </submittedName>
</protein>
<organism evidence="1 2">
    <name type="scientific">Pseudothauera nasutitermitis</name>
    <dbReference type="NCBI Taxonomy" id="2565930"/>
    <lineage>
        <taxon>Bacteria</taxon>
        <taxon>Pseudomonadati</taxon>
        <taxon>Pseudomonadota</taxon>
        <taxon>Betaproteobacteria</taxon>
        <taxon>Rhodocyclales</taxon>
        <taxon>Zoogloeaceae</taxon>
        <taxon>Pseudothauera</taxon>
    </lineage>
</organism>
<gene>
    <name evidence="1" type="ORF">E6C76_12150</name>
</gene>
<dbReference type="RefSeq" id="WP_136348510.1">
    <property type="nucleotide sequence ID" value="NZ_SSOC01000004.1"/>
</dbReference>
<dbReference type="AlphaFoldDB" id="A0A4S4AXG8"/>
<accession>A0A4S4AXG8</accession>
<dbReference type="OrthoDB" id="9157423at2"/>
<evidence type="ECO:0000313" key="1">
    <source>
        <dbReference type="EMBL" id="THF64792.1"/>
    </source>
</evidence>
<evidence type="ECO:0000313" key="2">
    <source>
        <dbReference type="Proteomes" id="UP000308430"/>
    </source>
</evidence>
<proteinExistence type="predicted"/>
<dbReference type="Proteomes" id="UP000308430">
    <property type="component" value="Unassembled WGS sequence"/>
</dbReference>
<name>A0A4S4AXG8_9RHOO</name>
<sequence>MSLQSNINDWLGDYTNTNVTDPITATKSIGSILTVGGAYHTGGAGESNSIYDPGSSLPYEIYDFKWYAGQGLDSSGFGSKFLVYSEGGISWDTKYSLTTPGKFEFETTGSIDTLYLGYNADTGYSPAQATLTAFDTNESLLVINNFDVAVDYVAFNTFGVADGNGQITVNAGNQNLFTYPGYYAKVTLNSAIIYDLTFDEAAASTSTFEYVLATYLSDFSNNAITINSDISVINNYLSSNGSSLSFEYYAQAGTYAPGGVITEALASAAAVESDLLLAA</sequence>
<comment type="caution">
    <text evidence="1">The sequence shown here is derived from an EMBL/GenBank/DDBJ whole genome shotgun (WGS) entry which is preliminary data.</text>
</comment>
<reference evidence="1 2" key="1">
    <citation type="submission" date="2019-04" db="EMBL/GenBank/DDBJ databases">
        <title>Azoarcus nasutitermitis sp. nov. isolated from termite nest.</title>
        <authorList>
            <person name="Lin S.-Y."/>
            <person name="Hameed A."/>
            <person name="Hsu Y.-H."/>
            <person name="Young C.-C."/>
        </authorList>
    </citation>
    <scope>NUCLEOTIDE SEQUENCE [LARGE SCALE GENOMIC DNA]</scope>
    <source>
        <strain evidence="1 2">CC-YHH838</strain>
    </source>
</reference>